<reference evidence="2" key="3">
    <citation type="submission" date="2020-12" db="UniProtKB">
        <authorList>
            <consortium name="EnsemblPlants"/>
        </authorList>
    </citation>
    <scope>IDENTIFICATION</scope>
</reference>
<dbReference type="AlphaFoldDB" id="A0A7I4BXV6"/>
<dbReference type="InterPro" id="IPR044479">
    <property type="entry name" value="LGALDH-like"/>
</dbReference>
<feature type="domain" description="NADP-dependent oxidoreductase" evidence="1">
    <location>
        <begin position="46"/>
        <end position="317"/>
    </location>
</feature>
<dbReference type="EMBL" id="ABEU02000001">
    <property type="status" value="NOT_ANNOTATED_CDS"/>
    <property type="molecule type" value="Genomic_DNA"/>
</dbReference>
<dbReference type="Pfam" id="PF00248">
    <property type="entry name" value="Aldo_ket_red"/>
    <property type="match status" value="1"/>
</dbReference>
<accession>A0A7I4BXV6</accession>
<evidence type="ECO:0000313" key="2">
    <source>
        <dbReference type="EnsemblPlants" id="Pp3c1_9660V3.4"/>
    </source>
</evidence>
<dbReference type="Gene3D" id="3.20.20.100">
    <property type="entry name" value="NADP-dependent oxidoreductase domain"/>
    <property type="match status" value="1"/>
</dbReference>
<dbReference type="InterPro" id="IPR036812">
    <property type="entry name" value="NAD(P)_OxRdtase_dom_sf"/>
</dbReference>
<proteinExistence type="predicted"/>
<dbReference type="Proteomes" id="UP000006727">
    <property type="component" value="Chromosome 1"/>
</dbReference>
<dbReference type="GO" id="GO:0010349">
    <property type="term" value="F:L-galactose dehydrogenase activity"/>
    <property type="evidence" value="ECO:0000318"/>
    <property type="project" value="GO_Central"/>
</dbReference>
<reference evidence="2 3" key="1">
    <citation type="journal article" date="2008" name="Science">
        <title>The Physcomitrella genome reveals evolutionary insights into the conquest of land by plants.</title>
        <authorList>
            <person name="Rensing S."/>
            <person name="Lang D."/>
            <person name="Zimmer A."/>
            <person name="Terry A."/>
            <person name="Salamov A."/>
            <person name="Shapiro H."/>
            <person name="Nishiyama T."/>
            <person name="Perroud P.-F."/>
            <person name="Lindquist E."/>
            <person name="Kamisugi Y."/>
            <person name="Tanahashi T."/>
            <person name="Sakakibara K."/>
            <person name="Fujita T."/>
            <person name="Oishi K."/>
            <person name="Shin-I T."/>
            <person name="Kuroki Y."/>
            <person name="Toyoda A."/>
            <person name="Suzuki Y."/>
            <person name="Hashimoto A."/>
            <person name="Yamaguchi K."/>
            <person name="Sugano A."/>
            <person name="Kohara Y."/>
            <person name="Fujiyama A."/>
            <person name="Anterola A."/>
            <person name="Aoki S."/>
            <person name="Ashton N."/>
            <person name="Barbazuk W.B."/>
            <person name="Barker E."/>
            <person name="Bennetzen J."/>
            <person name="Bezanilla M."/>
            <person name="Blankenship R."/>
            <person name="Cho S.H."/>
            <person name="Dutcher S."/>
            <person name="Estelle M."/>
            <person name="Fawcett J.A."/>
            <person name="Gundlach H."/>
            <person name="Hanada K."/>
            <person name="Heyl A."/>
            <person name="Hicks K.A."/>
            <person name="Hugh J."/>
            <person name="Lohr M."/>
            <person name="Mayer K."/>
            <person name="Melkozernov A."/>
            <person name="Murata T."/>
            <person name="Nelson D."/>
            <person name="Pils B."/>
            <person name="Prigge M."/>
            <person name="Reiss B."/>
            <person name="Renner T."/>
            <person name="Rombauts S."/>
            <person name="Rushton P."/>
            <person name="Sanderfoot A."/>
            <person name="Schween G."/>
            <person name="Shiu S.-H."/>
            <person name="Stueber K."/>
            <person name="Theodoulou F.L."/>
            <person name="Tu H."/>
            <person name="Van de Peer Y."/>
            <person name="Verrier P.J."/>
            <person name="Waters E."/>
            <person name="Wood A."/>
            <person name="Yang L."/>
            <person name="Cove D."/>
            <person name="Cuming A."/>
            <person name="Hasebe M."/>
            <person name="Lucas S."/>
            <person name="Mishler D.B."/>
            <person name="Reski R."/>
            <person name="Grigoriev I."/>
            <person name="Quatrano R.S."/>
            <person name="Boore J.L."/>
        </authorList>
    </citation>
    <scope>NUCLEOTIDE SEQUENCE [LARGE SCALE GENOMIC DNA]</scope>
    <source>
        <strain evidence="2 3">cv. Gransden 2004</strain>
    </source>
</reference>
<dbReference type="InParanoid" id="A0A7I4BXV6"/>
<dbReference type="SUPFAM" id="SSF51430">
    <property type="entry name" value="NAD(P)-linked oxidoreductase"/>
    <property type="match status" value="1"/>
</dbReference>
<evidence type="ECO:0000259" key="1">
    <source>
        <dbReference type="Pfam" id="PF00248"/>
    </source>
</evidence>
<sequence>MGLLTMDRVHSGGKKQGRQEADNWFVKMAGLGMWELGLTGLKVTSIGYGSSPLGNAYGYVAEEDAIASVHEAARLGIKYFDVAPSYGDTLAETVLGKALKTMPIPRESYVVSTKCGRYGGGATTEISFDFSAERVTRSVDESLARLKLDYLDIIFCHDIEFASLDQILNETIPALQAVKESGKVRHIGISGLPLKIFRYVLDRAPEGAVEVVLSYAHHSLNDTSLLELLPYLKSKGVGLINASPLSLGLLTEKGTPHWHPAPLEIKTICAQAAKACKEQGKSIAKLAVQYALRNRNLITTLIGMPSVAEVRENVRIAIEAEHGTLDIDEELLQQVEQILQPVKNKTWPSGLLENN</sequence>
<dbReference type="GO" id="GO:0019853">
    <property type="term" value="P:L-ascorbic acid biosynthetic process"/>
    <property type="evidence" value="ECO:0000318"/>
    <property type="project" value="GO_Central"/>
</dbReference>
<dbReference type="FunFam" id="3.20.20.100:FF:000011">
    <property type="entry name" value="Aldo/keto reductase"/>
    <property type="match status" value="1"/>
</dbReference>
<dbReference type="PANTHER" id="PTHR42686:SF1">
    <property type="entry name" value="GH17980P-RELATED"/>
    <property type="match status" value="1"/>
</dbReference>
<keyword evidence="3" id="KW-1185">Reference proteome</keyword>
<evidence type="ECO:0000313" key="3">
    <source>
        <dbReference type="Proteomes" id="UP000006727"/>
    </source>
</evidence>
<name>A0A7I4BXV6_PHYPA</name>
<dbReference type="CDD" id="cd19163">
    <property type="entry name" value="AKR_galDH"/>
    <property type="match status" value="1"/>
</dbReference>
<dbReference type="Gramene" id="Pp3c1_9660V3.4">
    <property type="protein sequence ID" value="Pp3c1_9660V3.4"/>
    <property type="gene ID" value="Pp3c1_9660"/>
</dbReference>
<protein>
    <recommendedName>
        <fullName evidence="1">NADP-dependent oxidoreductase domain-containing protein</fullName>
    </recommendedName>
</protein>
<organism evidence="2 3">
    <name type="scientific">Physcomitrium patens</name>
    <name type="common">Spreading-leaved earth moss</name>
    <name type="synonym">Physcomitrella patens</name>
    <dbReference type="NCBI Taxonomy" id="3218"/>
    <lineage>
        <taxon>Eukaryota</taxon>
        <taxon>Viridiplantae</taxon>
        <taxon>Streptophyta</taxon>
        <taxon>Embryophyta</taxon>
        <taxon>Bryophyta</taxon>
        <taxon>Bryophytina</taxon>
        <taxon>Bryopsida</taxon>
        <taxon>Funariidae</taxon>
        <taxon>Funariales</taxon>
        <taxon>Funariaceae</taxon>
        <taxon>Physcomitrium</taxon>
    </lineage>
</organism>
<dbReference type="InterPro" id="IPR023210">
    <property type="entry name" value="NADP_OxRdtase_dom"/>
</dbReference>
<dbReference type="InterPro" id="IPR020471">
    <property type="entry name" value="AKR"/>
</dbReference>
<dbReference type="FunCoup" id="A0A7I4BXV6">
    <property type="interactions" value="1442"/>
</dbReference>
<gene>
    <name evidence="2" type="primary">LOC112284471</name>
</gene>
<dbReference type="EnsemblPlants" id="Pp3c1_9660V3.4">
    <property type="protein sequence ID" value="Pp3c1_9660V3.4"/>
    <property type="gene ID" value="Pp3c1_9660"/>
</dbReference>
<reference evidence="2 3" key="2">
    <citation type="journal article" date="2018" name="Plant J.">
        <title>The Physcomitrella patens chromosome-scale assembly reveals moss genome structure and evolution.</title>
        <authorList>
            <person name="Lang D."/>
            <person name="Ullrich K.K."/>
            <person name="Murat F."/>
            <person name="Fuchs J."/>
            <person name="Jenkins J."/>
            <person name="Haas F.B."/>
            <person name="Piednoel M."/>
            <person name="Gundlach H."/>
            <person name="Van Bel M."/>
            <person name="Meyberg R."/>
            <person name="Vives C."/>
            <person name="Morata J."/>
            <person name="Symeonidi A."/>
            <person name="Hiss M."/>
            <person name="Muchero W."/>
            <person name="Kamisugi Y."/>
            <person name="Saleh O."/>
            <person name="Blanc G."/>
            <person name="Decker E.L."/>
            <person name="van Gessel N."/>
            <person name="Grimwood J."/>
            <person name="Hayes R.D."/>
            <person name="Graham S.W."/>
            <person name="Gunter L.E."/>
            <person name="McDaniel S.F."/>
            <person name="Hoernstein S.N.W."/>
            <person name="Larsson A."/>
            <person name="Li F.W."/>
            <person name="Perroud P.F."/>
            <person name="Phillips J."/>
            <person name="Ranjan P."/>
            <person name="Rokshar D.S."/>
            <person name="Rothfels C.J."/>
            <person name="Schneider L."/>
            <person name="Shu S."/>
            <person name="Stevenson D.W."/>
            <person name="Thummler F."/>
            <person name="Tillich M."/>
            <person name="Villarreal Aguilar J.C."/>
            <person name="Widiez T."/>
            <person name="Wong G.K."/>
            <person name="Wymore A."/>
            <person name="Zhang Y."/>
            <person name="Zimmer A.D."/>
            <person name="Quatrano R.S."/>
            <person name="Mayer K.F.X."/>
            <person name="Goodstein D."/>
            <person name="Casacuberta J.M."/>
            <person name="Vandepoele K."/>
            <person name="Reski R."/>
            <person name="Cuming A.C."/>
            <person name="Tuskan G.A."/>
            <person name="Maumus F."/>
            <person name="Salse J."/>
            <person name="Schmutz J."/>
            <person name="Rensing S.A."/>
        </authorList>
    </citation>
    <scope>NUCLEOTIDE SEQUENCE [LARGE SCALE GENOMIC DNA]</scope>
    <source>
        <strain evidence="2 3">cv. Gransden 2004</strain>
    </source>
</reference>
<dbReference type="PANTHER" id="PTHR42686">
    <property type="entry name" value="GH17980P-RELATED"/>
    <property type="match status" value="1"/>
</dbReference>